<keyword evidence="2" id="KW-1015">Disulfide bond</keyword>
<dbReference type="GO" id="GO:0004180">
    <property type="term" value="F:carboxypeptidase activity"/>
    <property type="evidence" value="ECO:0007669"/>
    <property type="project" value="UniProtKB-KW"/>
</dbReference>
<organism evidence="4 5">
    <name type="scientific">Chthonomonas calidirosea (strain DSM 23976 / ICMP 18418 / T49)</name>
    <dbReference type="NCBI Taxonomy" id="1303518"/>
    <lineage>
        <taxon>Bacteria</taxon>
        <taxon>Bacillati</taxon>
        <taxon>Armatimonadota</taxon>
        <taxon>Chthonomonadia</taxon>
        <taxon>Chthonomonadales</taxon>
        <taxon>Chthonomonadaceae</taxon>
        <taxon>Chthonomonas</taxon>
    </lineage>
</organism>
<dbReference type="InterPro" id="IPR001548">
    <property type="entry name" value="Peptidase_M2"/>
</dbReference>
<gene>
    <name evidence="4" type="ORF">CCALI_02788</name>
</gene>
<keyword evidence="3" id="KW-0325">Glycoprotein</keyword>
<dbReference type="Gene3D" id="1.10.1370.30">
    <property type="match status" value="1"/>
</dbReference>
<reference evidence="5" key="1">
    <citation type="submission" date="2013-03" db="EMBL/GenBank/DDBJ databases">
        <title>Genome sequence of Chthonomonas calidirosea, the first sequenced genome from the Armatimonadetes phylum (formally candidate division OP10).</title>
        <authorList>
            <person name="Lee K.C.Y."/>
            <person name="Morgan X.C."/>
            <person name="Dunfield P.F."/>
            <person name="Tamas I."/>
            <person name="Houghton K.M."/>
            <person name="Vyssotski M."/>
            <person name="Ryan J.L.J."/>
            <person name="Lagutin K."/>
            <person name="McDonald I.R."/>
            <person name="Stott M.B."/>
        </authorList>
    </citation>
    <scope>NUCLEOTIDE SEQUENCE [LARGE SCALE GENOMIC DNA]</scope>
    <source>
        <strain evidence="5">DSM 23976 / ICMP 18418 / T49</strain>
    </source>
</reference>
<keyword evidence="4" id="KW-0378">Hydrolase</keyword>
<evidence type="ECO:0000256" key="1">
    <source>
        <dbReference type="ARBA" id="ARBA00022729"/>
    </source>
</evidence>
<dbReference type="HOGENOM" id="CLU_516473_0_0_0"/>
<protein>
    <submittedName>
        <fullName evidence="4">Oligoendopeptidase F</fullName>
        <ecNumber evidence="4">3.4.15.1</ecNumber>
    </submittedName>
</protein>
<dbReference type="GO" id="GO:0008241">
    <property type="term" value="F:peptidyl-dipeptidase activity"/>
    <property type="evidence" value="ECO:0007669"/>
    <property type="project" value="UniProtKB-EC"/>
</dbReference>
<evidence type="ECO:0000313" key="4">
    <source>
        <dbReference type="EMBL" id="CCW36576.1"/>
    </source>
</evidence>
<dbReference type="PANTHER" id="PTHR10514:SF27">
    <property type="entry name" value="ANGIOTENSIN-CONVERTING ENZYME"/>
    <property type="match status" value="1"/>
</dbReference>
<dbReference type="eggNOG" id="COG1164">
    <property type="taxonomic scope" value="Bacteria"/>
</dbReference>
<dbReference type="Pfam" id="PF01401">
    <property type="entry name" value="Peptidase_M2"/>
    <property type="match status" value="2"/>
</dbReference>
<dbReference type="PATRIC" id="fig|1303518.3.peg.2894"/>
<dbReference type="GO" id="GO:0016020">
    <property type="term" value="C:membrane"/>
    <property type="evidence" value="ECO:0007669"/>
    <property type="project" value="InterPro"/>
</dbReference>
<dbReference type="InParanoid" id="S0EXD9"/>
<dbReference type="OrthoDB" id="9762795at2"/>
<dbReference type="AlphaFoldDB" id="S0EXD9"/>
<keyword evidence="5" id="KW-1185">Reference proteome</keyword>
<proteinExistence type="predicted"/>
<keyword evidence="1" id="KW-0732">Signal</keyword>
<dbReference type="EC" id="3.4.15.1" evidence="4"/>
<keyword evidence="4" id="KW-0645">Protease</keyword>
<evidence type="ECO:0000256" key="3">
    <source>
        <dbReference type="ARBA" id="ARBA00023180"/>
    </source>
</evidence>
<dbReference type="STRING" id="454171.CP488_01300"/>
<dbReference type="EMBL" id="HF951689">
    <property type="protein sequence ID" value="CCW36576.1"/>
    <property type="molecule type" value="Genomic_DNA"/>
</dbReference>
<keyword evidence="4" id="KW-0121">Carboxypeptidase</keyword>
<name>S0EXD9_CHTCT</name>
<evidence type="ECO:0000313" key="5">
    <source>
        <dbReference type="Proteomes" id="UP000014227"/>
    </source>
</evidence>
<dbReference type="RefSeq" id="WP_016484081.1">
    <property type="nucleotide sequence ID" value="NC_021487.1"/>
</dbReference>
<evidence type="ECO:0000256" key="2">
    <source>
        <dbReference type="ARBA" id="ARBA00023157"/>
    </source>
</evidence>
<dbReference type="Proteomes" id="UP000014227">
    <property type="component" value="Chromosome I"/>
</dbReference>
<sequence length="531" mass="61940">MSTEDSFRQFLQQHLVVIEPLSCEAARASWEMQTTGSPEAMERARKLRTELALIYADKETYRYLKELPVEALSDPLLKRQHTLLLHAYLSRQGDEETLKEIVALEVEIADIYNHHRARLRGQEVSDNELEQILIHSRDEALRKEAWEASKQVGAAVADRIRRLVALRNQEAQKLGYPNYYTLRIELQEIDLQWLDALMEELTRLSEPLWNLYRDALDEQLAKRYGVPPEAIRPWHHANRFFQAPEPSGLNLDPYFADKNLEAITARFYADIGLPIEDILARSDLYERAGKCQHAFCTDIDRRGDIRVLCNCRPNARWMNTMLHEFGHAAYDKYISPELPYLLRRPAHTMTTEAMALWAGSRIHQPEWLTTYANVPVQTAETIGQNARIYEAQSLLVFMRWCLVMYHFERALYENPEGDLNTLWWDLVERYQRVRRPEGRDAPDWAAKIHVATASVYYHNYLLGHLIAAQVEKQLEELGCASTFNPALGDYLRERLFAPGALWPWEEWLRRATGEPLNPHYFVQQLQEAIQN</sequence>
<dbReference type="GO" id="GO:0008237">
    <property type="term" value="F:metallopeptidase activity"/>
    <property type="evidence" value="ECO:0007669"/>
    <property type="project" value="InterPro"/>
</dbReference>
<dbReference type="GO" id="GO:0006508">
    <property type="term" value="P:proteolysis"/>
    <property type="evidence" value="ECO:0007669"/>
    <property type="project" value="InterPro"/>
</dbReference>
<dbReference type="SUPFAM" id="SSF55486">
    <property type="entry name" value="Metalloproteases ('zincins'), catalytic domain"/>
    <property type="match status" value="1"/>
</dbReference>
<accession>S0EXD9</accession>
<dbReference type="PANTHER" id="PTHR10514">
    <property type="entry name" value="ANGIOTENSIN-CONVERTING ENZYME"/>
    <property type="match status" value="1"/>
</dbReference>
<dbReference type="KEGG" id="ccz:CCALI_02788"/>